<keyword evidence="3" id="KW-1185">Reference proteome</keyword>
<dbReference type="Proteomes" id="UP001352852">
    <property type="component" value="Unassembled WGS sequence"/>
</dbReference>
<name>A0ABU7F8E7_9TELE</name>
<proteinExistence type="predicted"/>
<evidence type="ECO:0000256" key="1">
    <source>
        <dbReference type="SAM" id="Phobius"/>
    </source>
</evidence>
<accession>A0ABU7F8E7</accession>
<protein>
    <submittedName>
        <fullName evidence="2">Uncharacterized protein</fullName>
    </submittedName>
</protein>
<evidence type="ECO:0000313" key="2">
    <source>
        <dbReference type="EMBL" id="MED6295541.1"/>
    </source>
</evidence>
<keyword evidence="1" id="KW-0472">Membrane</keyword>
<organism evidence="2 3">
    <name type="scientific">Characodon lateralis</name>
    <dbReference type="NCBI Taxonomy" id="208331"/>
    <lineage>
        <taxon>Eukaryota</taxon>
        <taxon>Metazoa</taxon>
        <taxon>Chordata</taxon>
        <taxon>Craniata</taxon>
        <taxon>Vertebrata</taxon>
        <taxon>Euteleostomi</taxon>
        <taxon>Actinopterygii</taxon>
        <taxon>Neopterygii</taxon>
        <taxon>Teleostei</taxon>
        <taxon>Neoteleostei</taxon>
        <taxon>Acanthomorphata</taxon>
        <taxon>Ovalentaria</taxon>
        <taxon>Atherinomorphae</taxon>
        <taxon>Cyprinodontiformes</taxon>
        <taxon>Goodeidae</taxon>
        <taxon>Characodon</taxon>
    </lineage>
</organism>
<keyword evidence="1" id="KW-0812">Transmembrane</keyword>
<feature type="transmembrane region" description="Helical" evidence="1">
    <location>
        <begin position="48"/>
        <end position="69"/>
    </location>
</feature>
<gene>
    <name evidence="2" type="ORF">CHARACLAT_032899</name>
</gene>
<feature type="transmembrane region" description="Helical" evidence="1">
    <location>
        <begin position="23"/>
        <end position="42"/>
    </location>
</feature>
<sequence>MNLEEGTEILLPQAKFHNFCKTFPIVHILHVTTVFPTLLSFVDGHVSWNLELQILLFLIKVTSWTIWVFRTKTSRSYFSKQTRILLLSPEPGEGGEIYVNCHISVTLCERDMCLQIMCTTPHRDFWMNRSNCGC</sequence>
<dbReference type="EMBL" id="JAHUTJ010080048">
    <property type="protein sequence ID" value="MED6295541.1"/>
    <property type="molecule type" value="Genomic_DNA"/>
</dbReference>
<reference evidence="2 3" key="1">
    <citation type="submission" date="2021-06" db="EMBL/GenBank/DDBJ databases">
        <authorList>
            <person name="Palmer J.M."/>
        </authorList>
    </citation>
    <scope>NUCLEOTIDE SEQUENCE [LARGE SCALE GENOMIC DNA]</scope>
    <source>
        <strain evidence="2 3">CL_MEX2019</strain>
        <tissue evidence="2">Muscle</tissue>
    </source>
</reference>
<evidence type="ECO:0000313" key="3">
    <source>
        <dbReference type="Proteomes" id="UP001352852"/>
    </source>
</evidence>
<comment type="caution">
    <text evidence="2">The sequence shown here is derived from an EMBL/GenBank/DDBJ whole genome shotgun (WGS) entry which is preliminary data.</text>
</comment>
<keyword evidence="1" id="KW-1133">Transmembrane helix</keyword>